<evidence type="ECO:0000313" key="7">
    <source>
        <dbReference type="Proteomes" id="UP000535838"/>
    </source>
</evidence>
<feature type="domain" description="HTH lacI-type" evidence="5">
    <location>
        <begin position="6"/>
        <end position="60"/>
    </location>
</feature>
<dbReference type="EMBL" id="JACJVQ010000021">
    <property type="protein sequence ID" value="MBB6637408.1"/>
    <property type="molecule type" value="Genomic_DNA"/>
</dbReference>
<keyword evidence="1" id="KW-0678">Repressor</keyword>
<dbReference type="Proteomes" id="UP000535838">
    <property type="component" value="Unassembled WGS sequence"/>
</dbReference>
<name>A0A841T508_9BACL</name>
<comment type="caution">
    <text evidence="6">The sequence shown here is derived from an EMBL/GenBank/DDBJ whole genome shotgun (WGS) entry which is preliminary data.</text>
</comment>
<dbReference type="GO" id="GO:0003700">
    <property type="term" value="F:DNA-binding transcription factor activity"/>
    <property type="evidence" value="ECO:0007669"/>
    <property type="project" value="TreeGrafter"/>
</dbReference>
<evidence type="ECO:0000256" key="1">
    <source>
        <dbReference type="ARBA" id="ARBA00022491"/>
    </source>
</evidence>
<proteinExistence type="predicted"/>
<evidence type="ECO:0000256" key="3">
    <source>
        <dbReference type="ARBA" id="ARBA00023125"/>
    </source>
</evidence>
<dbReference type="SUPFAM" id="SSF53822">
    <property type="entry name" value="Periplasmic binding protein-like I"/>
    <property type="match status" value="1"/>
</dbReference>
<protein>
    <submittedName>
        <fullName evidence="6">LacI family DNA-binding transcriptional regulator</fullName>
    </submittedName>
</protein>
<dbReference type="Gene3D" id="3.40.50.2300">
    <property type="match status" value="2"/>
</dbReference>
<dbReference type="GO" id="GO:0000976">
    <property type="term" value="F:transcription cis-regulatory region binding"/>
    <property type="evidence" value="ECO:0007669"/>
    <property type="project" value="TreeGrafter"/>
</dbReference>
<dbReference type="Pfam" id="PF00356">
    <property type="entry name" value="LacI"/>
    <property type="match status" value="1"/>
</dbReference>
<evidence type="ECO:0000256" key="4">
    <source>
        <dbReference type="ARBA" id="ARBA00023163"/>
    </source>
</evidence>
<dbReference type="AlphaFoldDB" id="A0A841T508"/>
<dbReference type="CDD" id="cd06267">
    <property type="entry name" value="PBP1_LacI_sugar_binding-like"/>
    <property type="match status" value="1"/>
</dbReference>
<dbReference type="PANTHER" id="PTHR30146:SF148">
    <property type="entry name" value="HTH-TYPE TRANSCRIPTIONAL REPRESSOR PURR-RELATED"/>
    <property type="match status" value="1"/>
</dbReference>
<sequence length="346" mass="38821">MRKTEISSVEIAKLAGVSRSTVSRVINNYSNVPPETREKVMKVIREHHYVPNLSAQVLAGKGTRTIGLFMIETEQVSRDILSNMMLVSIIENASINGYYVLTSIIRDTADRDIIRGVKDIFYQRRIDGGIFIGAANEEPFIEELIAEGYIVGVVDQRLPGRSEANRVVVNFDNDYGMMLAVKYLRSLNHTEIGVVAGDMKRSSGETKLEGFKEAMRHNGLRWNEDWIIPGGFHESDGYEAMRSFMRSGKRLPTAIVMANDSVAFGAIRALREHGVEIPKDVSIVGFDDHELSSRFQPPLTTIKVDFGAMMKELTEAVIGHIEDDEAEAFEYTVRSELVVRDSCRKL</sequence>
<dbReference type="Gene3D" id="1.10.260.40">
    <property type="entry name" value="lambda repressor-like DNA-binding domains"/>
    <property type="match status" value="1"/>
</dbReference>
<dbReference type="RefSeq" id="WP_185122610.1">
    <property type="nucleotide sequence ID" value="NZ_JACJVQ010000021.1"/>
</dbReference>
<dbReference type="InterPro" id="IPR046335">
    <property type="entry name" value="LacI/GalR-like_sensor"/>
</dbReference>
<reference evidence="6 7" key="1">
    <citation type="submission" date="2020-08" db="EMBL/GenBank/DDBJ databases">
        <title>Cohnella phylogeny.</title>
        <authorList>
            <person name="Dunlap C."/>
        </authorList>
    </citation>
    <scope>NUCLEOTIDE SEQUENCE [LARGE SCALE GENOMIC DNA]</scope>
    <source>
        <strain evidence="6 7">DSM 25241</strain>
    </source>
</reference>
<evidence type="ECO:0000313" key="6">
    <source>
        <dbReference type="EMBL" id="MBB6637408.1"/>
    </source>
</evidence>
<dbReference type="PANTHER" id="PTHR30146">
    <property type="entry name" value="LACI-RELATED TRANSCRIPTIONAL REPRESSOR"/>
    <property type="match status" value="1"/>
</dbReference>
<dbReference type="InterPro" id="IPR000843">
    <property type="entry name" value="HTH_LacI"/>
</dbReference>
<keyword evidence="7" id="KW-1185">Reference proteome</keyword>
<dbReference type="Pfam" id="PF13377">
    <property type="entry name" value="Peripla_BP_3"/>
    <property type="match status" value="1"/>
</dbReference>
<organism evidence="6 7">
    <name type="scientific">Cohnella thailandensis</name>
    <dbReference type="NCBI Taxonomy" id="557557"/>
    <lineage>
        <taxon>Bacteria</taxon>
        <taxon>Bacillati</taxon>
        <taxon>Bacillota</taxon>
        <taxon>Bacilli</taxon>
        <taxon>Bacillales</taxon>
        <taxon>Paenibacillaceae</taxon>
        <taxon>Cohnella</taxon>
    </lineage>
</organism>
<accession>A0A841T508</accession>
<evidence type="ECO:0000256" key="2">
    <source>
        <dbReference type="ARBA" id="ARBA00023015"/>
    </source>
</evidence>
<dbReference type="InterPro" id="IPR010982">
    <property type="entry name" value="Lambda_DNA-bd_dom_sf"/>
</dbReference>
<dbReference type="PROSITE" id="PS50932">
    <property type="entry name" value="HTH_LACI_2"/>
    <property type="match status" value="1"/>
</dbReference>
<gene>
    <name evidence="6" type="ORF">H7B67_25040</name>
</gene>
<keyword evidence="2" id="KW-0805">Transcription regulation</keyword>
<evidence type="ECO:0000259" key="5">
    <source>
        <dbReference type="PROSITE" id="PS50932"/>
    </source>
</evidence>
<dbReference type="InterPro" id="IPR028082">
    <property type="entry name" value="Peripla_BP_I"/>
</dbReference>
<keyword evidence="3 6" id="KW-0238">DNA-binding</keyword>
<dbReference type="SMART" id="SM00354">
    <property type="entry name" value="HTH_LACI"/>
    <property type="match status" value="1"/>
</dbReference>
<keyword evidence="4" id="KW-0804">Transcription</keyword>
<dbReference type="SUPFAM" id="SSF47413">
    <property type="entry name" value="lambda repressor-like DNA-binding domains"/>
    <property type="match status" value="1"/>
</dbReference>
<dbReference type="CDD" id="cd01392">
    <property type="entry name" value="HTH_LacI"/>
    <property type="match status" value="1"/>
</dbReference>